<dbReference type="EMBL" id="WIXJ01000001">
    <property type="protein sequence ID" value="MQY50446.1"/>
    <property type="molecule type" value="Genomic_DNA"/>
</dbReference>
<keyword evidence="4 5" id="KW-0472">Membrane</keyword>
<keyword evidence="3 5" id="KW-1133">Transmembrane helix</keyword>
<reference evidence="6 7" key="1">
    <citation type="submission" date="2019-10" db="EMBL/GenBank/DDBJ databases">
        <title>Whole-genome sequence of the purple nonsulfur photosynthetic bacterium Rhodocyclus tenuis.</title>
        <authorList>
            <person name="Kyndt J.A."/>
            <person name="Meyer T.E."/>
        </authorList>
    </citation>
    <scope>NUCLEOTIDE SEQUENCE [LARGE SCALE GENOMIC DNA]</scope>
    <source>
        <strain evidence="6 7">DSM 110</strain>
    </source>
</reference>
<dbReference type="InterPro" id="IPR009760">
    <property type="entry name" value="DUF1328"/>
</dbReference>
<keyword evidence="2 5" id="KW-0812">Transmembrane</keyword>
<evidence type="ECO:0000256" key="1">
    <source>
        <dbReference type="ARBA" id="ARBA00022475"/>
    </source>
</evidence>
<proteinExistence type="inferred from homology"/>
<evidence type="ECO:0000256" key="5">
    <source>
        <dbReference type="HAMAP-Rule" id="MF_01361"/>
    </source>
</evidence>
<evidence type="ECO:0000313" key="7">
    <source>
        <dbReference type="Proteomes" id="UP000480275"/>
    </source>
</evidence>
<keyword evidence="1 5" id="KW-1003">Cell membrane</keyword>
<evidence type="ECO:0000256" key="4">
    <source>
        <dbReference type="ARBA" id="ARBA00023136"/>
    </source>
</evidence>
<accession>A0A6L5JTH9</accession>
<dbReference type="HAMAP" id="MF_01361">
    <property type="entry name" value="UPF0391"/>
    <property type="match status" value="1"/>
</dbReference>
<dbReference type="PIRSF" id="PIRSF036466">
    <property type="entry name" value="UCP036466"/>
    <property type="match status" value="1"/>
</dbReference>
<dbReference type="AlphaFoldDB" id="A0A6L5JTH9"/>
<comment type="caution">
    <text evidence="6">The sequence shown here is derived from an EMBL/GenBank/DDBJ whole genome shotgun (WGS) entry which is preliminary data.</text>
</comment>
<dbReference type="Proteomes" id="UP000480275">
    <property type="component" value="Unassembled WGS sequence"/>
</dbReference>
<dbReference type="NCBIfam" id="NF010229">
    <property type="entry name" value="PRK13682.1-4"/>
    <property type="match status" value="1"/>
</dbReference>
<dbReference type="Pfam" id="PF07043">
    <property type="entry name" value="DUF1328"/>
    <property type="match status" value="1"/>
</dbReference>
<evidence type="ECO:0000313" key="6">
    <source>
        <dbReference type="EMBL" id="MQY50446.1"/>
    </source>
</evidence>
<sequence length="54" mass="5804">MLNYAITFFVIALIAALFGFTGIAAGAVEIARVLFIVFVVLFLASLVVGVTRRK</sequence>
<gene>
    <name evidence="6" type="ORF">GHK24_01435</name>
</gene>
<comment type="caution">
    <text evidence="5">Lacks conserved residue(s) required for the propagation of feature annotation.</text>
</comment>
<organism evidence="6 7">
    <name type="scientific">Rhodocyclus tenuis</name>
    <name type="common">Rhodospirillum tenue</name>
    <dbReference type="NCBI Taxonomy" id="1066"/>
    <lineage>
        <taxon>Bacteria</taxon>
        <taxon>Pseudomonadati</taxon>
        <taxon>Pseudomonadota</taxon>
        <taxon>Betaproteobacteria</taxon>
        <taxon>Rhodocyclales</taxon>
        <taxon>Rhodocyclaceae</taxon>
        <taxon>Rhodocyclus</taxon>
    </lineage>
</organism>
<dbReference type="OrthoDB" id="5461362at2"/>
<evidence type="ECO:0000256" key="3">
    <source>
        <dbReference type="ARBA" id="ARBA00022989"/>
    </source>
</evidence>
<name>A0A6L5JTH9_RHOTE</name>
<dbReference type="NCBIfam" id="NF010226">
    <property type="entry name" value="PRK13682.1-1"/>
    <property type="match status" value="1"/>
</dbReference>
<comment type="similarity">
    <text evidence="5">Belongs to the UPF0391 family.</text>
</comment>
<evidence type="ECO:0000256" key="2">
    <source>
        <dbReference type="ARBA" id="ARBA00022692"/>
    </source>
</evidence>
<protein>
    <recommendedName>
        <fullName evidence="5">UPF0391 membrane protein GHK24_01435</fullName>
    </recommendedName>
</protein>
<feature type="transmembrane region" description="Helical" evidence="5">
    <location>
        <begin position="33"/>
        <end position="51"/>
    </location>
</feature>
<feature type="transmembrane region" description="Helical" evidence="5">
    <location>
        <begin position="7"/>
        <end position="27"/>
    </location>
</feature>
<dbReference type="GO" id="GO:0005886">
    <property type="term" value="C:plasma membrane"/>
    <property type="evidence" value="ECO:0007669"/>
    <property type="project" value="UniProtKB-UniRule"/>
</dbReference>